<gene>
    <name evidence="2" type="ORF">Vbra_19104</name>
</gene>
<name>A0A0G4GYD9_VITBC</name>
<accession>A0A0G4GYD9</accession>
<feature type="compositionally biased region" description="Polar residues" evidence="1">
    <location>
        <begin position="149"/>
        <end position="162"/>
    </location>
</feature>
<evidence type="ECO:0000313" key="3">
    <source>
        <dbReference type="Proteomes" id="UP000041254"/>
    </source>
</evidence>
<evidence type="ECO:0000256" key="1">
    <source>
        <dbReference type="SAM" id="MobiDB-lite"/>
    </source>
</evidence>
<dbReference type="InParanoid" id="A0A0G4GYD9"/>
<dbReference type="AlphaFoldDB" id="A0A0G4GYD9"/>
<proteinExistence type="predicted"/>
<feature type="region of interest" description="Disordered" evidence="1">
    <location>
        <begin position="671"/>
        <end position="696"/>
    </location>
</feature>
<feature type="region of interest" description="Disordered" evidence="1">
    <location>
        <begin position="1"/>
        <end position="48"/>
    </location>
</feature>
<dbReference type="EMBL" id="CDMY01000878">
    <property type="protein sequence ID" value="CEM36158.1"/>
    <property type="molecule type" value="Genomic_DNA"/>
</dbReference>
<reference evidence="2 3" key="1">
    <citation type="submission" date="2014-11" db="EMBL/GenBank/DDBJ databases">
        <authorList>
            <person name="Zhu J."/>
            <person name="Qi W."/>
            <person name="Song R."/>
        </authorList>
    </citation>
    <scope>NUCLEOTIDE SEQUENCE [LARGE SCALE GENOMIC DNA]</scope>
</reference>
<feature type="compositionally biased region" description="Pro residues" evidence="1">
    <location>
        <begin position="548"/>
        <end position="559"/>
    </location>
</feature>
<sequence length="804" mass="89185">MMALPSGMKEDRGRGDMASAKPKTAIPPRHERQASPAANSCSGGESKAHTQCTSQCAERYRDKFNDKLKGILAGVTKLHPQWRTEQAAVALCERGTALRRHLVNLLQWRERVLAAHQEDPLDSDLREDVRIALRFLGRGRDPCKRPACPSSTRRPPSASQESPDFRKLLSAVFDDLISAPKKHGQGLLLETFFAHTDEIYKKTDAERLKLFESLAALGDAPWFTKPPQYLKERTIRVLEAALNSRTHDDSRGAERRWITQQQADVLSGMLARIRQARTVEEEAAKREKVEYSNRVRSCLRSLDVAFPRWRLGDIHPSIFHCANNAAVGCALNISSKLEDLCLEHFPNGDAKIDSLYPNMKLDMEKARIYLRRVKERRLELAEWRQALGTLHSDIMLPTHTKTHIDSSEGDATTSAHLMDRVDDLFGRESGVWSREREEHEMTWTMIIELERDLQRDLPPAVRQNVTATLDRIISYCSEDGKWKKSAWLSQNQFKRIHRLVCPPDSGKKLASRSTIPDPNRPILPPTPPPSPPPVNSSNNTAPEVTTPTPTPTPSAPAPVPFSLAASKTSVKALSADKRGPEVAHPAPSTSTSTGSGSGKAHVVDTTTPKCQSRLNASAKEFVPSSSSSSIGGIKGMRKGGGADDGVQMYEKGYMCEKSFYPYGQGPMAHLCRDGGSSALPSTPPPHSPQEQQEQQQFSYSVVQMPLRDLPAEAMCTIAEDVFMLPVGSPVPHPVDEYEYACAEEWFSQQQQLEQEHYDFECRECFDGHEWMPETGMGTGMHSWGPSGGCASGWGQRGGGGMVIQ</sequence>
<keyword evidence="3" id="KW-1185">Reference proteome</keyword>
<feature type="region of interest" description="Disordered" evidence="1">
    <location>
        <begin position="502"/>
        <end position="605"/>
    </location>
</feature>
<feature type="region of interest" description="Disordered" evidence="1">
    <location>
        <begin position="618"/>
        <end position="638"/>
    </location>
</feature>
<dbReference type="VEuPathDB" id="CryptoDB:Vbra_19104"/>
<feature type="compositionally biased region" description="Low complexity" evidence="1">
    <location>
        <begin position="535"/>
        <end position="547"/>
    </location>
</feature>
<feature type="region of interest" description="Disordered" evidence="1">
    <location>
        <begin position="143"/>
        <end position="163"/>
    </location>
</feature>
<dbReference type="Proteomes" id="UP000041254">
    <property type="component" value="Unassembled WGS sequence"/>
</dbReference>
<evidence type="ECO:0000313" key="2">
    <source>
        <dbReference type="EMBL" id="CEM36158.1"/>
    </source>
</evidence>
<feature type="compositionally biased region" description="Polar residues" evidence="1">
    <location>
        <begin position="36"/>
        <end position="48"/>
    </location>
</feature>
<organism evidence="2 3">
    <name type="scientific">Vitrella brassicaformis (strain CCMP3155)</name>
    <dbReference type="NCBI Taxonomy" id="1169540"/>
    <lineage>
        <taxon>Eukaryota</taxon>
        <taxon>Sar</taxon>
        <taxon>Alveolata</taxon>
        <taxon>Colpodellida</taxon>
        <taxon>Vitrellaceae</taxon>
        <taxon>Vitrella</taxon>
    </lineage>
</organism>
<feature type="compositionally biased region" description="Pro residues" evidence="1">
    <location>
        <begin position="518"/>
        <end position="534"/>
    </location>
</feature>
<protein>
    <submittedName>
        <fullName evidence="2">Uncharacterized protein</fullName>
    </submittedName>
</protein>